<gene>
    <name evidence="2" type="ORF">OIU85_012794</name>
</gene>
<keyword evidence="3" id="KW-1185">Reference proteome</keyword>
<evidence type="ECO:0000313" key="2">
    <source>
        <dbReference type="EMBL" id="KAJ6673820.1"/>
    </source>
</evidence>
<dbReference type="Proteomes" id="UP001151529">
    <property type="component" value="Chromosome 18"/>
</dbReference>
<dbReference type="OrthoDB" id="10339725at2759"/>
<dbReference type="AlphaFoldDB" id="A0A9Q0SEF9"/>
<dbReference type="EMBL" id="JAPFFL010000017">
    <property type="protein sequence ID" value="KAJ6673820.1"/>
    <property type="molecule type" value="Genomic_DNA"/>
</dbReference>
<organism evidence="2 3">
    <name type="scientific">Salix viminalis</name>
    <name type="common">Common osier</name>
    <name type="synonym">Basket willow</name>
    <dbReference type="NCBI Taxonomy" id="40686"/>
    <lineage>
        <taxon>Eukaryota</taxon>
        <taxon>Viridiplantae</taxon>
        <taxon>Streptophyta</taxon>
        <taxon>Embryophyta</taxon>
        <taxon>Tracheophyta</taxon>
        <taxon>Spermatophyta</taxon>
        <taxon>Magnoliopsida</taxon>
        <taxon>eudicotyledons</taxon>
        <taxon>Gunneridae</taxon>
        <taxon>Pentapetalae</taxon>
        <taxon>rosids</taxon>
        <taxon>fabids</taxon>
        <taxon>Malpighiales</taxon>
        <taxon>Salicaceae</taxon>
        <taxon>Saliceae</taxon>
        <taxon>Salix</taxon>
    </lineage>
</organism>
<feature type="non-terminal residue" evidence="2">
    <location>
        <position position="95"/>
    </location>
</feature>
<evidence type="ECO:0000313" key="3">
    <source>
        <dbReference type="Proteomes" id="UP001151529"/>
    </source>
</evidence>
<evidence type="ECO:0000256" key="1">
    <source>
        <dbReference type="SAM" id="MobiDB-lite"/>
    </source>
</evidence>
<sequence>MDRLQAPAAFPPPSHPHRTQIPNTSSPFLIQTSSLIDDSWLSTVDFNFLIQTSFLIDDSWLTVDFNFLIQTSFLIDDSWLSTVDFNFWKREQGFG</sequence>
<proteinExistence type="predicted"/>
<comment type="caution">
    <text evidence="2">The sequence shown here is derived from an EMBL/GenBank/DDBJ whole genome shotgun (WGS) entry which is preliminary data.</text>
</comment>
<reference evidence="2 3" key="1">
    <citation type="journal article" date="2023" name="Int. J. Mol. Sci.">
        <title>De Novo Assembly and Annotation of 11 Diverse Shrub Willow (Salix) Genomes Reveals Novel Gene Organization in Sex-Linked Regions.</title>
        <authorList>
            <person name="Hyden B."/>
            <person name="Feng K."/>
            <person name="Yates T.B."/>
            <person name="Jawdy S."/>
            <person name="Cereghino C."/>
            <person name="Smart L.B."/>
            <person name="Muchero W."/>
        </authorList>
    </citation>
    <scope>NUCLEOTIDE SEQUENCE [LARGE SCALE GENOMIC DNA]</scope>
    <source>
        <tissue evidence="2">Shoot tip</tissue>
    </source>
</reference>
<protein>
    <submittedName>
        <fullName evidence="2">Uncharacterized protein</fullName>
    </submittedName>
</protein>
<name>A0A9Q0SEF9_SALVM</name>
<feature type="region of interest" description="Disordered" evidence="1">
    <location>
        <begin position="1"/>
        <end position="25"/>
    </location>
</feature>
<accession>A0A9Q0SEF9</accession>